<feature type="domain" description="SLH" evidence="1">
    <location>
        <begin position="74"/>
        <end position="132"/>
    </location>
</feature>
<dbReference type="InterPro" id="IPR001119">
    <property type="entry name" value="SLH_dom"/>
</dbReference>
<comment type="caution">
    <text evidence="2">The sequence shown here is derived from an EMBL/GenBank/DDBJ whole genome shotgun (WGS) entry which is preliminary data.</text>
</comment>
<keyword evidence="3" id="KW-1185">Reference proteome</keyword>
<name>A0ABS7CAB5_9BACL</name>
<evidence type="ECO:0000259" key="1">
    <source>
        <dbReference type="PROSITE" id="PS51272"/>
    </source>
</evidence>
<proteinExistence type="predicted"/>
<dbReference type="PROSITE" id="PS51272">
    <property type="entry name" value="SLH"/>
    <property type="match status" value="3"/>
</dbReference>
<gene>
    <name evidence="2" type="ORF">K0U00_27655</name>
</gene>
<dbReference type="Proteomes" id="UP001519887">
    <property type="component" value="Unassembled WGS sequence"/>
</dbReference>
<evidence type="ECO:0000313" key="2">
    <source>
        <dbReference type="EMBL" id="MBW7457821.1"/>
    </source>
</evidence>
<evidence type="ECO:0000313" key="3">
    <source>
        <dbReference type="Proteomes" id="UP001519887"/>
    </source>
</evidence>
<reference evidence="2 3" key="1">
    <citation type="submission" date="2021-07" db="EMBL/GenBank/DDBJ databases">
        <title>Paenibacillus radiodurans sp. nov., isolated from the southeastern edge of Tengger Desert.</title>
        <authorList>
            <person name="Zhang G."/>
        </authorList>
    </citation>
    <scope>NUCLEOTIDE SEQUENCE [LARGE SCALE GENOMIC DNA]</scope>
    <source>
        <strain evidence="2 3">CCM 7311</strain>
    </source>
</reference>
<feature type="domain" description="SLH" evidence="1">
    <location>
        <begin position="199"/>
        <end position="254"/>
    </location>
</feature>
<accession>A0ABS7CAB5</accession>
<dbReference type="InterPro" id="IPR051465">
    <property type="entry name" value="Cell_Envelope_Struct_Comp"/>
</dbReference>
<feature type="non-terminal residue" evidence="2">
    <location>
        <position position="1"/>
    </location>
</feature>
<dbReference type="PANTHER" id="PTHR43308">
    <property type="entry name" value="OUTER MEMBRANE PROTEIN ALPHA-RELATED"/>
    <property type="match status" value="1"/>
</dbReference>
<feature type="domain" description="SLH" evidence="1">
    <location>
        <begin position="133"/>
        <end position="196"/>
    </location>
</feature>
<dbReference type="EMBL" id="JAHZIK010000975">
    <property type="protein sequence ID" value="MBW7457821.1"/>
    <property type="molecule type" value="Genomic_DNA"/>
</dbReference>
<organism evidence="2 3">
    <name type="scientific">Paenibacillus sepulcri</name>
    <dbReference type="NCBI Taxonomy" id="359917"/>
    <lineage>
        <taxon>Bacteria</taxon>
        <taxon>Bacillati</taxon>
        <taxon>Bacillota</taxon>
        <taxon>Bacilli</taxon>
        <taxon>Bacillales</taxon>
        <taxon>Paenibacillaceae</taxon>
        <taxon>Paenibacillus</taxon>
    </lineage>
</organism>
<sequence length="254" mass="27712">SLTITAADGTTGKLTQLDEPVTISLKVDDSINPRLAGIYFIPDEGRLEYIGGEYADGRLTAQIHHLSKYAVLEVKRDFSDLSAGHWAYNVIEELAAKQIVQGTSGMLFEPGRPITRSEFTAMLVHALKLSKQGEVKFADVTEGDWYREAVSIAYEAGIVTGRSAGTFDPEALITREEMVTMLMKAHKLLPDAEVTPSVPALFADSSEISAWAAQYVQEAAELHLIRGRAEGIFEPKGISTRAEAAQVLYNLISP</sequence>
<protein>
    <submittedName>
        <fullName evidence="2">S-layer homology domain-containing protein</fullName>
    </submittedName>
</protein>
<dbReference type="Pfam" id="PF00395">
    <property type="entry name" value="SLH"/>
    <property type="match status" value="3"/>
</dbReference>